<evidence type="ECO:0000313" key="4">
    <source>
        <dbReference type="EMBL" id="TDR71628.1"/>
    </source>
</evidence>
<dbReference type="InterPro" id="IPR017853">
    <property type="entry name" value="GH"/>
</dbReference>
<dbReference type="InterPro" id="IPR022567">
    <property type="entry name" value="DUF3459"/>
</dbReference>
<dbReference type="EMBL" id="SNZP01000018">
    <property type="protein sequence ID" value="TDR71628.1"/>
    <property type="molecule type" value="Genomic_DNA"/>
</dbReference>
<dbReference type="Gene3D" id="3.90.400.10">
    <property type="entry name" value="Oligo-1,6-glucosidase, Domain 2"/>
    <property type="match status" value="1"/>
</dbReference>
<feature type="signal peptide" evidence="2">
    <location>
        <begin position="1"/>
        <end position="22"/>
    </location>
</feature>
<dbReference type="SUPFAM" id="SSF51011">
    <property type="entry name" value="Glycosyl hydrolase domain"/>
    <property type="match status" value="1"/>
</dbReference>
<dbReference type="AlphaFoldDB" id="A0A4R7AYJ8"/>
<dbReference type="InterPro" id="IPR045857">
    <property type="entry name" value="O16G_dom_2"/>
</dbReference>
<evidence type="ECO:0000259" key="3">
    <source>
        <dbReference type="SMART" id="SM00642"/>
    </source>
</evidence>
<dbReference type="PROSITE" id="PS51257">
    <property type="entry name" value="PROKAR_LIPOPROTEIN"/>
    <property type="match status" value="1"/>
</dbReference>
<dbReference type="RefSeq" id="WP_166642328.1">
    <property type="nucleotide sequence ID" value="NZ_SNZP01000018.1"/>
</dbReference>
<keyword evidence="4" id="KW-0378">Hydrolase</keyword>
<feature type="chain" id="PRO_5020180858" evidence="2">
    <location>
        <begin position="23"/>
        <end position="526"/>
    </location>
</feature>
<dbReference type="SUPFAM" id="SSF51445">
    <property type="entry name" value="(Trans)glycosidases"/>
    <property type="match status" value="1"/>
</dbReference>
<dbReference type="CDD" id="cd11316">
    <property type="entry name" value="AmyAc_bac2_AmyA"/>
    <property type="match status" value="1"/>
</dbReference>
<protein>
    <submittedName>
        <fullName evidence="4">Glycosidase</fullName>
    </submittedName>
</protein>
<accession>A0A4R7AYJ8</accession>
<evidence type="ECO:0000256" key="2">
    <source>
        <dbReference type="SAM" id="SignalP"/>
    </source>
</evidence>
<keyword evidence="5" id="KW-1185">Reference proteome</keyword>
<feature type="domain" description="Glycosyl hydrolase family 13 catalytic" evidence="3">
    <location>
        <begin position="54"/>
        <end position="408"/>
    </location>
</feature>
<dbReference type="InterPro" id="IPR013780">
    <property type="entry name" value="Glyco_hydro_b"/>
</dbReference>
<dbReference type="SMART" id="SM00642">
    <property type="entry name" value="Aamy"/>
    <property type="match status" value="1"/>
</dbReference>
<proteinExistence type="inferred from homology"/>
<name>A0A4R7AYJ8_9NEIS</name>
<dbReference type="Pfam" id="PF11941">
    <property type="entry name" value="DUF3459"/>
    <property type="match status" value="1"/>
</dbReference>
<comment type="similarity">
    <text evidence="1">Belongs to the glycosyl hydrolase 13 family.</text>
</comment>
<comment type="caution">
    <text evidence="4">The sequence shown here is derived from an EMBL/GenBank/DDBJ whole genome shotgun (WGS) entry which is preliminary data.</text>
</comment>
<keyword evidence="2" id="KW-0732">Signal</keyword>
<dbReference type="PANTHER" id="PTHR10357:SF179">
    <property type="entry name" value="NEUTRAL AND BASIC AMINO ACID TRANSPORT PROTEIN RBAT"/>
    <property type="match status" value="1"/>
</dbReference>
<dbReference type="Gene3D" id="2.60.40.1180">
    <property type="entry name" value="Golgi alpha-mannosidase II"/>
    <property type="match status" value="1"/>
</dbReference>
<dbReference type="Gene3D" id="3.20.20.80">
    <property type="entry name" value="Glycosidases"/>
    <property type="match status" value="2"/>
</dbReference>
<dbReference type="GO" id="GO:0009313">
    <property type="term" value="P:oligosaccharide catabolic process"/>
    <property type="evidence" value="ECO:0007669"/>
    <property type="project" value="TreeGrafter"/>
</dbReference>
<dbReference type="InterPro" id="IPR006047">
    <property type="entry name" value="GH13_cat_dom"/>
</dbReference>
<keyword evidence="4" id="KW-0326">Glycosidase</keyword>
<organism evidence="4 5">
    <name type="scientific">Paludibacterium purpuratum</name>
    <dbReference type="NCBI Taxonomy" id="1144873"/>
    <lineage>
        <taxon>Bacteria</taxon>
        <taxon>Pseudomonadati</taxon>
        <taxon>Pseudomonadota</taxon>
        <taxon>Betaproteobacteria</taxon>
        <taxon>Neisseriales</taxon>
        <taxon>Chromobacteriaceae</taxon>
        <taxon>Paludibacterium</taxon>
    </lineage>
</organism>
<dbReference type="PANTHER" id="PTHR10357">
    <property type="entry name" value="ALPHA-AMYLASE FAMILY MEMBER"/>
    <property type="match status" value="1"/>
</dbReference>
<evidence type="ECO:0000256" key="1">
    <source>
        <dbReference type="ARBA" id="ARBA00008061"/>
    </source>
</evidence>
<dbReference type="Proteomes" id="UP000295611">
    <property type="component" value="Unassembled WGS sequence"/>
</dbReference>
<gene>
    <name evidence="4" type="ORF">DFP86_11839</name>
</gene>
<evidence type="ECO:0000313" key="5">
    <source>
        <dbReference type="Proteomes" id="UP000295611"/>
    </source>
</evidence>
<dbReference type="GO" id="GO:0004556">
    <property type="term" value="F:alpha-amylase activity"/>
    <property type="evidence" value="ECO:0007669"/>
    <property type="project" value="TreeGrafter"/>
</dbReference>
<dbReference type="Pfam" id="PF00128">
    <property type="entry name" value="Alpha-amylase"/>
    <property type="match status" value="1"/>
</dbReference>
<sequence>MAGIKKMVGGALAAVACMSAMAGATLPADLTSQPIERHDSGLAPDWPRHSVFMEILVRAYQDSDGDGIGDLPGLTRRLDYLKSLGIGALWLSPIYPSADHDHGYAVSDYRNVAPEFGTLADFDTLIAEAHRRGMAVILDYVMNHSADTHPLFAHARDHADSPWRDWFIWSKDKPSGWTTYGGDPWHPSISGYYYGAFSANMPDWNLRHPAVLAFHLDNLKFWLNRGVDGFRFDAVGALVENGPLAWENQPENHQIMAQVRGLLDQYGKRFMVAEAPGAPAEFAAADSAGSAFAFGLQTQIIKSVQLGRVQAGLIDYLKQNPLARMGTFLSNHDSFAGARVFQQLDGDPAGYKLAAATLLTLPGIPFVYYGEEVGQSFSEPVQEEDQRLRGPMSWDADGRGFSAGRPFRPLADNRAHYNVDAESVRADSLLNTYRMLIHLRQRQPALAVGDFELLSRDDDDALVFARSQADSRLLVALNYAPHPVAIALPAGSWQVLAASGAEQGLHDGEIRLPGQQWLILQRTAVR</sequence>
<reference evidence="4 5" key="1">
    <citation type="submission" date="2019-03" db="EMBL/GenBank/DDBJ databases">
        <title>Genomic Encyclopedia of Type Strains, Phase III (KMG-III): the genomes of soil and plant-associated and newly described type strains.</title>
        <authorList>
            <person name="Whitman W."/>
        </authorList>
    </citation>
    <scope>NUCLEOTIDE SEQUENCE [LARGE SCALE GENOMIC DNA]</scope>
    <source>
        <strain evidence="4 5">CECT 8976</strain>
    </source>
</reference>